<feature type="transmembrane region" description="Helical" evidence="2">
    <location>
        <begin position="127"/>
        <end position="147"/>
    </location>
</feature>
<feature type="compositionally biased region" description="Basic and acidic residues" evidence="1">
    <location>
        <begin position="10"/>
        <end position="25"/>
    </location>
</feature>
<keyword evidence="2" id="KW-1133">Transmembrane helix</keyword>
<gene>
    <name evidence="4" type="ORF">H9907_02960</name>
</gene>
<evidence type="ECO:0000256" key="1">
    <source>
        <dbReference type="SAM" id="MobiDB-lite"/>
    </source>
</evidence>
<feature type="region of interest" description="Disordered" evidence="1">
    <location>
        <begin position="1"/>
        <end position="41"/>
    </location>
</feature>
<name>A0A9D2UAX9_9CORY</name>
<dbReference type="SMART" id="SM00014">
    <property type="entry name" value="acidPPc"/>
    <property type="match status" value="1"/>
</dbReference>
<dbReference type="Pfam" id="PF01569">
    <property type="entry name" value="PAP2"/>
    <property type="match status" value="1"/>
</dbReference>
<accession>A0A9D2UAX9</accession>
<dbReference type="EMBL" id="DWUR01000046">
    <property type="protein sequence ID" value="HJD49069.1"/>
    <property type="molecule type" value="Genomic_DNA"/>
</dbReference>
<dbReference type="Gene3D" id="1.20.144.10">
    <property type="entry name" value="Phosphatidic acid phosphatase type 2/haloperoxidase"/>
    <property type="match status" value="1"/>
</dbReference>
<evidence type="ECO:0000259" key="3">
    <source>
        <dbReference type="SMART" id="SM00014"/>
    </source>
</evidence>
<reference evidence="4" key="2">
    <citation type="submission" date="2021-04" db="EMBL/GenBank/DDBJ databases">
        <authorList>
            <person name="Gilroy R."/>
        </authorList>
    </citation>
    <scope>NUCLEOTIDE SEQUENCE</scope>
    <source>
        <strain evidence="4">5925</strain>
    </source>
</reference>
<evidence type="ECO:0000313" key="4">
    <source>
        <dbReference type="EMBL" id="HJD49069.1"/>
    </source>
</evidence>
<evidence type="ECO:0000313" key="5">
    <source>
        <dbReference type="Proteomes" id="UP000823907"/>
    </source>
</evidence>
<dbReference type="Proteomes" id="UP000823907">
    <property type="component" value="Unassembled WGS sequence"/>
</dbReference>
<dbReference type="InterPro" id="IPR000326">
    <property type="entry name" value="PAP2/HPO"/>
</dbReference>
<feature type="transmembrane region" description="Helical" evidence="2">
    <location>
        <begin position="205"/>
        <end position="230"/>
    </location>
</feature>
<feature type="domain" description="Phosphatidic acid phosphatase type 2/haloperoxidase" evidence="3">
    <location>
        <begin position="125"/>
        <end position="246"/>
    </location>
</feature>
<dbReference type="SUPFAM" id="SSF48317">
    <property type="entry name" value="Acid phosphatase/Vanadium-dependent haloperoxidase"/>
    <property type="match status" value="1"/>
</dbReference>
<reference evidence="4" key="1">
    <citation type="journal article" date="2021" name="PeerJ">
        <title>Extensive microbial diversity within the chicken gut microbiome revealed by metagenomics and culture.</title>
        <authorList>
            <person name="Gilroy R."/>
            <person name="Ravi A."/>
            <person name="Getino M."/>
            <person name="Pursley I."/>
            <person name="Horton D.L."/>
            <person name="Alikhan N.F."/>
            <person name="Baker D."/>
            <person name="Gharbi K."/>
            <person name="Hall N."/>
            <person name="Watson M."/>
            <person name="Adriaenssens E.M."/>
            <person name="Foster-Nyarko E."/>
            <person name="Jarju S."/>
            <person name="Secka A."/>
            <person name="Antonio M."/>
            <person name="Oren A."/>
            <person name="Chaudhuri R.R."/>
            <person name="La Ragione R."/>
            <person name="Hildebrand F."/>
            <person name="Pallen M.J."/>
        </authorList>
    </citation>
    <scope>NUCLEOTIDE SEQUENCE</scope>
    <source>
        <strain evidence="4">5925</strain>
    </source>
</reference>
<organism evidence="4 5">
    <name type="scientific">Candidatus Corynebacterium intestinavium</name>
    <dbReference type="NCBI Taxonomy" id="2838531"/>
    <lineage>
        <taxon>Bacteria</taxon>
        <taxon>Bacillati</taxon>
        <taxon>Actinomycetota</taxon>
        <taxon>Actinomycetes</taxon>
        <taxon>Mycobacteriales</taxon>
        <taxon>Corynebacteriaceae</taxon>
        <taxon>Corynebacterium</taxon>
    </lineage>
</organism>
<sequence length="276" mass="29072">MSTNSPTPHDSPREPQHEAQREAQRRGSAATEKPRPHAVQLCPPPRLAPLVVLAAIGAAIVGVMGAFLHDSSFDLAVTQAANSALTGGWRDAFDAIYATLQGRNLPFIVLGIVAGIMLLSRRIIRPAIAALTIGSTWVLVFIPKALVGRPRPDWDHLAHPPATLPSDMSFPSGHTTFTTVTVVVIFILIHRGLDASSPRSQRGPVAYVAAGILGAGGIAIIVATVLTRGVHFSTDAAGAMIFSVTLTPLVWALWEHLAYRLLGGGHTPDPGKSAVA</sequence>
<feature type="transmembrane region" description="Helical" evidence="2">
    <location>
        <begin position="104"/>
        <end position="120"/>
    </location>
</feature>
<keyword evidence="2" id="KW-0472">Membrane</keyword>
<evidence type="ECO:0000256" key="2">
    <source>
        <dbReference type="SAM" id="Phobius"/>
    </source>
</evidence>
<proteinExistence type="predicted"/>
<dbReference type="AlphaFoldDB" id="A0A9D2UAX9"/>
<feature type="transmembrane region" description="Helical" evidence="2">
    <location>
        <begin position="236"/>
        <end position="254"/>
    </location>
</feature>
<feature type="transmembrane region" description="Helical" evidence="2">
    <location>
        <begin position="174"/>
        <end position="193"/>
    </location>
</feature>
<feature type="transmembrane region" description="Helical" evidence="2">
    <location>
        <begin position="47"/>
        <end position="68"/>
    </location>
</feature>
<comment type="caution">
    <text evidence="4">The sequence shown here is derived from an EMBL/GenBank/DDBJ whole genome shotgun (WGS) entry which is preliminary data.</text>
</comment>
<dbReference type="InterPro" id="IPR036938">
    <property type="entry name" value="PAP2/HPO_sf"/>
</dbReference>
<keyword evidence="2" id="KW-0812">Transmembrane</keyword>
<protein>
    <submittedName>
        <fullName evidence="4">Phosphatase PAP2 family protein</fullName>
    </submittedName>
</protein>